<dbReference type="Pfam" id="PF04082">
    <property type="entry name" value="Fungal_trans"/>
    <property type="match status" value="1"/>
</dbReference>
<dbReference type="SMART" id="SM00906">
    <property type="entry name" value="Fungal_trans"/>
    <property type="match status" value="1"/>
</dbReference>
<dbReference type="GO" id="GO:0008270">
    <property type="term" value="F:zinc ion binding"/>
    <property type="evidence" value="ECO:0007669"/>
    <property type="project" value="InterPro"/>
</dbReference>
<evidence type="ECO:0000256" key="1">
    <source>
        <dbReference type="ARBA" id="ARBA00023242"/>
    </source>
</evidence>
<evidence type="ECO:0000259" key="2">
    <source>
        <dbReference type="SMART" id="SM00906"/>
    </source>
</evidence>
<dbReference type="RefSeq" id="XP_022467479.1">
    <property type="nucleotide sequence ID" value="XM_022626013.1"/>
</dbReference>
<proteinExistence type="predicted"/>
<dbReference type="InterPro" id="IPR007219">
    <property type="entry name" value="XnlR_reg_dom"/>
</dbReference>
<protein>
    <submittedName>
        <fullName evidence="3">Fungal specific transcription factor</fullName>
    </submittedName>
</protein>
<gene>
    <name evidence="3" type="ORF">CORC01_14402</name>
</gene>
<dbReference type="GO" id="GO:0003700">
    <property type="term" value="F:DNA-binding transcription factor activity"/>
    <property type="evidence" value="ECO:0007669"/>
    <property type="project" value="InterPro"/>
</dbReference>
<dbReference type="GO" id="GO:0006351">
    <property type="term" value="P:DNA-templated transcription"/>
    <property type="evidence" value="ECO:0007669"/>
    <property type="project" value="InterPro"/>
</dbReference>
<reference evidence="3 4" key="1">
    <citation type="submission" date="2016-09" db="EMBL/GenBank/DDBJ databases">
        <authorList>
            <person name="Capua I."/>
            <person name="De Benedictis P."/>
            <person name="Joannis T."/>
            <person name="Lombin L.H."/>
            <person name="Cattoli G."/>
        </authorList>
    </citation>
    <scope>NUCLEOTIDE SEQUENCE [LARGE SCALE GENOMIC DNA]</scope>
    <source>
        <strain evidence="3 4">IMI 309357</strain>
    </source>
</reference>
<evidence type="ECO:0000313" key="4">
    <source>
        <dbReference type="Proteomes" id="UP000176998"/>
    </source>
</evidence>
<sequence length="490" mass="54369">MALPLFHPPAFMALLGQQYSGDFDGGPAWWTSFNAILALSQRRRVEQGLSEDAELAWAYAANALDTVLDILMRATQLMSVQALLVLAWFFLGTPNPQPSFMLVANAIRLAHTIGLHRKECNASLSPVEKATRVNVFWLAFSLDRELSLRTGRPPAQDFGGFEVDLPDSLMQHEFSTHGSSHTLVNVFIAYSRLAVIQAKIYSKIYLREGLNPDGISDATQALYQDLADWRVEFAAALDLDGHPELIEHPSVLRLNYTYHHCVILVHRAQSEQDWKSLVRPKPSDSSSSRVTMSIQTSVDAARAILKLDLLIPESWQSLTWDVIPISVTAILILSHYSLRRSRTSNAAENLASVSTALQRLALLERSQPGSFLTPVREVCQDVHRAALAALDSSDDTLSVFQTSASDRHLTASHVTQAHRESPSDALQNSSRVTLSTLSPAVETHHETLLNTNNNGINETGSLPWDQTILDSWGVPWGFEHLLGDNYFTFL</sequence>
<keyword evidence="4" id="KW-1185">Reference proteome</keyword>
<dbReference type="GeneID" id="34567523"/>
<organism evidence="3 4">
    <name type="scientific">Colletotrichum orchidophilum</name>
    <dbReference type="NCBI Taxonomy" id="1209926"/>
    <lineage>
        <taxon>Eukaryota</taxon>
        <taxon>Fungi</taxon>
        <taxon>Dikarya</taxon>
        <taxon>Ascomycota</taxon>
        <taxon>Pezizomycotina</taxon>
        <taxon>Sordariomycetes</taxon>
        <taxon>Hypocreomycetidae</taxon>
        <taxon>Glomerellales</taxon>
        <taxon>Glomerellaceae</taxon>
        <taxon>Colletotrichum</taxon>
    </lineage>
</organism>
<keyword evidence="1" id="KW-0539">Nucleus</keyword>
<feature type="domain" description="Xylanolytic transcriptional activator regulatory" evidence="2">
    <location>
        <begin position="99"/>
        <end position="172"/>
    </location>
</feature>
<dbReference type="OrthoDB" id="2123952at2759"/>
<accession>A0A1G4AMP3</accession>
<dbReference type="GO" id="GO:0003677">
    <property type="term" value="F:DNA binding"/>
    <property type="evidence" value="ECO:0007669"/>
    <property type="project" value="InterPro"/>
</dbReference>
<evidence type="ECO:0000313" key="3">
    <source>
        <dbReference type="EMBL" id="OHE90302.1"/>
    </source>
</evidence>
<dbReference type="InterPro" id="IPR050987">
    <property type="entry name" value="AtrR-like"/>
</dbReference>
<dbReference type="CDD" id="cd12148">
    <property type="entry name" value="fungal_TF_MHR"/>
    <property type="match status" value="1"/>
</dbReference>
<dbReference type="PANTHER" id="PTHR46910:SF25">
    <property type="entry name" value="ABC-TRANSPORTER-REGULATING TRANSCRIPTION FACTOR"/>
    <property type="match status" value="1"/>
</dbReference>
<comment type="caution">
    <text evidence="3">The sequence shown here is derived from an EMBL/GenBank/DDBJ whole genome shotgun (WGS) entry which is preliminary data.</text>
</comment>
<dbReference type="Proteomes" id="UP000176998">
    <property type="component" value="Unassembled WGS sequence"/>
</dbReference>
<dbReference type="EMBL" id="MJBS01000283">
    <property type="protein sequence ID" value="OHE90302.1"/>
    <property type="molecule type" value="Genomic_DNA"/>
</dbReference>
<dbReference type="AlphaFoldDB" id="A0A1G4AMP3"/>
<name>A0A1G4AMP3_9PEZI</name>
<dbReference type="PANTHER" id="PTHR46910">
    <property type="entry name" value="TRANSCRIPTION FACTOR PDR1"/>
    <property type="match status" value="1"/>
</dbReference>